<dbReference type="Proteomes" id="UP000703269">
    <property type="component" value="Unassembled WGS sequence"/>
</dbReference>
<feature type="region of interest" description="Disordered" evidence="1">
    <location>
        <begin position="1"/>
        <end position="28"/>
    </location>
</feature>
<keyword evidence="2" id="KW-0472">Membrane</keyword>
<sequence>MDTLEGPWGAEAKPRADADAPGAFRHAPPAQDEQWGALPFFGPRDPPRWPLHKTFFLAGGLCPPLWFVGGWLPVRDDDDNWSELFRLRCQAAAMVTTIVGVALLILLTAFDRP</sequence>
<dbReference type="OrthoDB" id="2754015at2759"/>
<dbReference type="EMBL" id="BPQB01000001">
    <property type="protein sequence ID" value="GJE84281.1"/>
    <property type="molecule type" value="Genomic_DNA"/>
</dbReference>
<evidence type="ECO:0000313" key="4">
    <source>
        <dbReference type="Proteomes" id="UP000703269"/>
    </source>
</evidence>
<feature type="transmembrane region" description="Helical" evidence="2">
    <location>
        <begin position="54"/>
        <end position="72"/>
    </location>
</feature>
<protein>
    <submittedName>
        <fullName evidence="3">Uncharacterized protein</fullName>
    </submittedName>
</protein>
<keyword evidence="2" id="KW-0812">Transmembrane</keyword>
<evidence type="ECO:0000313" key="3">
    <source>
        <dbReference type="EMBL" id="GJE84281.1"/>
    </source>
</evidence>
<keyword evidence="4" id="KW-1185">Reference proteome</keyword>
<name>A0A9P3L6Q8_9APHY</name>
<evidence type="ECO:0000256" key="2">
    <source>
        <dbReference type="SAM" id="Phobius"/>
    </source>
</evidence>
<evidence type="ECO:0000256" key="1">
    <source>
        <dbReference type="SAM" id="MobiDB-lite"/>
    </source>
</evidence>
<keyword evidence="2" id="KW-1133">Transmembrane helix</keyword>
<comment type="caution">
    <text evidence="3">The sequence shown here is derived from an EMBL/GenBank/DDBJ whole genome shotgun (WGS) entry which is preliminary data.</text>
</comment>
<accession>A0A9P3L6Q8</accession>
<gene>
    <name evidence="3" type="ORF">PsYK624_003570</name>
</gene>
<dbReference type="AlphaFoldDB" id="A0A9P3L6Q8"/>
<proteinExistence type="predicted"/>
<reference evidence="3 4" key="1">
    <citation type="submission" date="2021-08" db="EMBL/GenBank/DDBJ databases">
        <title>Draft Genome Sequence of Phanerochaete sordida strain YK-624.</title>
        <authorList>
            <person name="Mori T."/>
            <person name="Dohra H."/>
            <person name="Suzuki T."/>
            <person name="Kawagishi H."/>
            <person name="Hirai H."/>
        </authorList>
    </citation>
    <scope>NUCLEOTIDE SEQUENCE [LARGE SCALE GENOMIC DNA]</scope>
    <source>
        <strain evidence="3 4">YK-624</strain>
    </source>
</reference>
<feature type="transmembrane region" description="Helical" evidence="2">
    <location>
        <begin position="92"/>
        <end position="110"/>
    </location>
</feature>
<organism evidence="3 4">
    <name type="scientific">Phanerochaete sordida</name>
    <dbReference type="NCBI Taxonomy" id="48140"/>
    <lineage>
        <taxon>Eukaryota</taxon>
        <taxon>Fungi</taxon>
        <taxon>Dikarya</taxon>
        <taxon>Basidiomycota</taxon>
        <taxon>Agaricomycotina</taxon>
        <taxon>Agaricomycetes</taxon>
        <taxon>Polyporales</taxon>
        <taxon>Phanerochaetaceae</taxon>
        <taxon>Phanerochaete</taxon>
    </lineage>
</organism>